<feature type="compositionally biased region" description="Basic and acidic residues" evidence="1">
    <location>
        <begin position="157"/>
        <end position="167"/>
    </location>
</feature>
<name>A0A3N2Q4S1_SODAK</name>
<feature type="region of interest" description="Disordered" evidence="1">
    <location>
        <begin position="133"/>
        <end position="228"/>
    </location>
</feature>
<feature type="compositionally biased region" description="Basic residues" evidence="1">
    <location>
        <begin position="382"/>
        <end position="398"/>
    </location>
</feature>
<dbReference type="Gene3D" id="2.60.40.4370">
    <property type="match status" value="1"/>
</dbReference>
<feature type="region of interest" description="Disordered" evidence="1">
    <location>
        <begin position="463"/>
        <end position="554"/>
    </location>
</feature>
<dbReference type="GeneID" id="39583384"/>
<evidence type="ECO:0000313" key="3">
    <source>
        <dbReference type="EMBL" id="ROT41752.1"/>
    </source>
</evidence>
<accession>A0A3N2Q4S1</accession>
<dbReference type="RefSeq" id="XP_028469558.1">
    <property type="nucleotide sequence ID" value="XM_028614907.1"/>
</dbReference>
<organism evidence="3 4">
    <name type="scientific">Sodiomyces alkalinus (strain CBS 110278 / VKM F-3762 / F11)</name>
    <name type="common">Alkaliphilic filamentous fungus</name>
    <dbReference type="NCBI Taxonomy" id="1314773"/>
    <lineage>
        <taxon>Eukaryota</taxon>
        <taxon>Fungi</taxon>
        <taxon>Dikarya</taxon>
        <taxon>Ascomycota</taxon>
        <taxon>Pezizomycotina</taxon>
        <taxon>Sordariomycetes</taxon>
        <taxon>Hypocreomycetidae</taxon>
        <taxon>Glomerellales</taxon>
        <taxon>Plectosphaerellaceae</taxon>
        <taxon>Sodiomyces</taxon>
    </lineage>
</organism>
<dbReference type="Pfam" id="PF10419">
    <property type="entry name" value="TFIIIC_sub6"/>
    <property type="match status" value="1"/>
</dbReference>
<feature type="compositionally biased region" description="Basic and acidic residues" evidence="1">
    <location>
        <begin position="489"/>
        <end position="498"/>
    </location>
</feature>
<dbReference type="Proteomes" id="UP000272025">
    <property type="component" value="Unassembled WGS sequence"/>
</dbReference>
<evidence type="ECO:0000256" key="1">
    <source>
        <dbReference type="SAM" id="MobiDB-lite"/>
    </source>
</evidence>
<feature type="compositionally biased region" description="Basic and acidic residues" evidence="1">
    <location>
        <begin position="409"/>
        <end position="423"/>
    </location>
</feature>
<sequence>MDEGALDVIVPSTEHRLHTNASPTKRFELFWANFGSRTHTTIRMDEPSSSGPMEFDPPNTTSLFATTSLVPGANSTTSPNIAPLPASSVPPPTECDDEDEWVYEYSNTETEYPDKLQTYYLTVDFSIPEFSQRPRRVPVSSRGGHQMKNWLNTGSRKVPEMTHHRIDSDDDEDNADDVHLPEPEDEEDEEAAGQQIPGQQGKSPQPGIPNSGKKPEEEEPPKGPQEDLQADDEEIQILDLHSEHPIFHYRNRVFEGSWARVLGTELLFTEQTSPYDKRRLPSLRTLPGDVDLLAASWSRIVATEKKLVPKQSAEAQQPEHDRFHEIKRAQGIRIPIWSDKTGERAGQTRFLEDLMAVKVKKGEKDRVTVYAQGPVDDERKMGTTRRRRAPWRGGRPRTRGLGWDAGLSGDERKRRRPLPDSRPGDAAVGRGSKRARGSERGRSRGLGWIAAMRGGPAEATLEEGFEDVSTPTPEKWADLEESGVVEAEYDGHMEEDTARNYSRHRRAFGRDEDVEDIDDEDDDNDDDDDDDDDEDDYEDEESYEDDVEMTGMGR</sequence>
<feature type="compositionally biased region" description="Acidic residues" evidence="1">
    <location>
        <begin position="512"/>
        <end position="548"/>
    </location>
</feature>
<dbReference type="EMBL" id="ML119052">
    <property type="protein sequence ID" value="ROT41752.1"/>
    <property type="molecule type" value="Genomic_DNA"/>
</dbReference>
<dbReference type="InterPro" id="IPR019481">
    <property type="entry name" value="TFIIIC_triple_barrel"/>
</dbReference>
<keyword evidence="4" id="KW-1185">Reference proteome</keyword>
<evidence type="ECO:0000313" key="4">
    <source>
        <dbReference type="Proteomes" id="UP000272025"/>
    </source>
</evidence>
<dbReference type="STRING" id="1314773.A0A3N2Q4S1"/>
<evidence type="ECO:0000259" key="2">
    <source>
        <dbReference type="Pfam" id="PF10419"/>
    </source>
</evidence>
<feature type="region of interest" description="Disordered" evidence="1">
    <location>
        <begin position="370"/>
        <end position="449"/>
    </location>
</feature>
<feature type="domain" description="Transcription factor TFIIIC triple barrel" evidence="2">
    <location>
        <begin position="117"/>
        <end position="307"/>
    </location>
</feature>
<proteinExistence type="predicted"/>
<gene>
    <name evidence="3" type="ORF">SODALDRAFT_377406</name>
</gene>
<dbReference type="AlphaFoldDB" id="A0A3N2Q4S1"/>
<protein>
    <recommendedName>
        <fullName evidence="2">Transcription factor TFIIIC triple barrel domain-containing protein</fullName>
    </recommendedName>
</protein>
<reference evidence="3 4" key="1">
    <citation type="journal article" date="2018" name="Mol. Ecol.">
        <title>The obligate alkalophilic soda-lake fungus Sodiomyces alkalinus has shifted to a protein diet.</title>
        <authorList>
            <person name="Grum-Grzhimaylo A.A."/>
            <person name="Falkoski D.L."/>
            <person name="van den Heuvel J."/>
            <person name="Valero-Jimenez C.A."/>
            <person name="Min B."/>
            <person name="Choi I.G."/>
            <person name="Lipzen A."/>
            <person name="Daum C.G."/>
            <person name="Aanen D.K."/>
            <person name="Tsang A."/>
            <person name="Henrissat B."/>
            <person name="Bilanenko E.N."/>
            <person name="de Vries R.P."/>
            <person name="van Kan J.A.L."/>
            <person name="Grigoriev I.V."/>
            <person name="Debets A.J.M."/>
        </authorList>
    </citation>
    <scope>NUCLEOTIDE SEQUENCE [LARGE SCALE GENOMIC DNA]</scope>
    <source>
        <strain evidence="3 4">F11</strain>
    </source>
</reference>
<feature type="compositionally biased region" description="Basic and acidic residues" evidence="1">
    <location>
        <begin position="213"/>
        <end position="225"/>
    </location>
</feature>
<dbReference type="OrthoDB" id="1877767at2759"/>